<evidence type="ECO:0000256" key="1">
    <source>
        <dbReference type="ARBA" id="ARBA00023015"/>
    </source>
</evidence>
<dbReference type="Gene3D" id="1.10.10.60">
    <property type="entry name" value="Homeodomain-like"/>
    <property type="match status" value="2"/>
</dbReference>
<reference evidence="6" key="1">
    <citation type="submission" date="2021-01" db="EMBL/GenBank/DDBJ databases">
        <authorList>
            <person name="Zhong Y.L."/>
        </authorList>
    </citation>
    <scope>NUCLEOTIDE SEQUENCE</scope>
    <source>
        <strain evidence="6">KCTC 23302</strain>
    </source>
</reference>
<sequence length="200" mass="23461">MNTKWIKWIWVFISVLELYGVILEGFRFVYGDKMPLTFLWIAVSVFMYWLIYKGLYQFKLSNDQYEIRNLLKNAKRGTVIDNSNDSSQYIRQFINLIEQEQIHHNPDLSRDIVAKRLGISSGYLSQQLNAVHGVNFSEFVNKYRVADVKKMILDPDFDKYSLLAIGMEAGFNSKTTFYNTFKKETGCSPNEFKMQHKMSS</sequence>
<organism evidence="6 7">
    <name type="scientific">Aquimarina mytili</name>
    <dbReference type="NCBI Taxonomy" id="874423"/>
    <lineage>
        <taxon>Bacteria</taxon>
        <taxon>Pseudomonadati</taxon>
        <taxon>Bacteroidota</taxon>
        <taxon>Flavobacteriia</taxon>
        <taxon>Flavobacteriales</taxon>
        <taxon>Flavobacteriaceae</taxon>
        <taxon>Aquimarina</taxon>
    </lineage>
</organism>
<dbReference type="RefSeq" id="WP_201921888.1">
    <property type="nucleotide sequence ID" value="NZ_BAABAX010000014.1"/>
</dbReference>
<keyword evidence="4" id="KW-1133">Transmembrane helix</keyword>
<dbReference type="Pfam" id="PF12833">
    <property type="entry name" value="HTH_18"/>
    <property type="match status" value="1"/>
</dbReference>
<dbReference type="EMBL" id="JAERQJ010000006">
    <property type="protein sequence ID" value="MBL0684831.1"/>
    <property type="molecule type" value="Genomic_DNA"/>
</dbReference>
<dbReference type="InterPro" id="IPR018062">
    <property type="entry name" value="HTH_AraC-typ_CS"/>
</dbReference>
<keyword evidence="4" id="KW-0812">Transmembrane</keyword>
<evidence type="ECO:0000256" key="4">
    <source>
        <dbReference type="SAM" id="Phobius"/>
    </source>
</evidence>
<evidence type="ECO:0000256" key="2">
    <source>
        <dbReference type="ARBA" id="ARBA00023125"/>
    </source>
</evidence>
<dbReference type="SMART" id="SM00342">
    <property type="entry name" value="HTH_ARAC"/>
    <property type="match status" value="1"/>
</dbReference>
<dbReference type="InterPro" id="IPR009057">
    <property type="entry name" value="Homeodomain-like_sf"/>
</dbReference>
<evidence type="ECO:0000313" key="7">
    <source>
        <dbReference type="Proteomes" id="UP000651057"/>
    </source>
</evidence>
<dbReference type="Proteomes" id="UP000651057">
    <property type="component" value="Unassembled WGS sequence"/>
</dbReference>
<keyword evidence="2" id="KW-0238">DNA-binding</keyword>
<accession>A0A936ZYT2</accession>
<dbReference type="PANTHER" id="PTHR43280:SF29">
    <property type="entry name" value="ARAC-FAMILY TRANSCRIPTIONAL REGULATOR"/>
    <property type="match status" value="1"/>
</dbReference>
<comment type="caution">
    <text evidence="6">The sequence shown here is derived from an EMBL/GenBank/DDBJ whole genome shotgun (WGS) entry which is preliminary data.</text>
</comment>
<gene>
    <name evidence="6" type="ORF">JJQ60_14980</name>
</gene>
<evidence type="ECO:0000256" key="3">
    <source>
        <dbReference type="ARBA" id="ARBA00023163"/>
    </source>
</evidence>
<feature type="transmembrane region" description="Helical" evidence="4">
    <location>
        <begin position="9"/>
        <end position="30"/>
    </location>
</feature>
<dbReference type="AlphaFoldDB" id="A0A936ZYT2"/>
<keyword evidence="3" id="KW-0804">Transcription</keyword>
<dbReference type="GO" id="GO:0043565">
    <property type="term" value="F:sequence-specific DNA binding"/>
    <property type="evidence" value="ECO:0007669"/>
    <property type="project" value="InterPro"/>
</dbReference>
<name>A0A936ZYT2_9FLAO</name>
<proteinExistence type="predicted"/>
<evidence type="ECO:0000313" key="6">
    <source>
        <dbReference type="EMBL" id="MBL0684831.1"/>
    </source>
</evidence>
<dbReference type="SUPFAM" id="SSF46689">
    <property type="entry name" value="Homeodomain-like"/>
    <property type="match status" value="1"/>
</dbReference>
<dbReference type="PANTHER" id="PTHR43280">
    <property type="entry name" value="ARAC-FAMILY TRANSCRIPTIONAL REGULATOR"/>
    <property type="match status" value="1"/>
</dbReference>
<keyword evidence="1" id="KW-0805">Transcription regulation</keyword>
<keyword evidence="4" id="KW-0472">Membrane</keyword>
<dbReference type="InterPro" id="IPR018060">
    <property type="entry name" value="HTH_AraC"/>
</dbReference>
<dbReference type="PROSITE" id="PS00041">
    <property type="entry name" value="HTH_ARAC_FAMILY_1"/>
    <property type="match status" value="1"/>
</dbReference>
<evidence type="ECO:0000259" key="5">
    <source>
        <dbReference type="PROSITE" id="PS01124"/>
    </source>
</evidence>
<feature type="transmembrane region" description="Helical" evidence="4">
    <location>
        <begin position="36"/>
        <end position="52"/>
    </location>
</feature>
<protein>
    <submittedName>
        <fullName evidence="6">Helix-turn-helix transcriptional regulator</fullName>
    </submittedName>
</protein>
<feature type="domain" description="HTH araC/xylS-type" evidence="5">
    <location>
        <begin position="91"/>
        <end position="195"/>
    </location>
</feature>
<dbReference type="GO" id="GO:0003700">
    <property type="term" value="F:DNA-binding transcription factor activity"/>
    <property type="evidence" value="ECO:0007669"/>
    <property type="project" value="InterPro"/>
</dbReference>
<keyword evidence="7" id="KW-1185">Reference proteome</keyword>
<dbReference type="PROSITE" id="PS01124">
    <property type="entry name" value="HTH_ARAC_FAMILY_2"/>
    <property type="match status" value="1"/>
</dbReference>